<dbReference type="GO" id="GO:0000398">
    <property type="term" value="P:mRNA splicing, via spliceosome"/>
    <property type="evidence" value="ECO:0007669"/>
    <property type="project" value="TreeGrafter"/>
</dbReference>
<dbReference type="AlphaFoldDB" id="A0A0C2JXJ6"/>
<dbReference type="PANTHER" id="PTHR12849:SF0">
    <property type="entry name" value="LARIAT DEBRANCHING ENZYME"/>
    <property type="match status" value="1"/>
</dbReference>
<accession>A0A0C2JXJ6</accession>
<dbReference type="PANTHER" id="PTHR12849">
    <property type="entry name" value="RNA LARIAT DEBRANCHING ENZYME"/>
    <property type="match status" value="1"/>
</dbReference>
<organism evidence="2 3">
    <name type="scientific">Thelohanellus kitauei</name>
    <name type="common">Myxosporean</name>
    <dbReference type="NCBI Taxonomy" id="669202"/>
    <lineage>
        <taxon>Eukaryota</taxon>
        <taxon>Metazoa</taxon>
        <taxon>Cnidaria</taxon>
        <taxon>Myxozoa</taxon>
        <taxon>Myxosporea</taxon>
        <taxon>Bivalvulida</taxon>
        <taxon>Platysporina</taxon>
        <taxon>Myxobolidae</taxon>
        <taxon>Thelohanellus</taxon>
    </lineage>
</organism>
<protein>
    <submittedName>
        <fullName evidence="2">Lariat debranching enzyme</fullName>
    </submittedName>
</protein>
<dbReference type="SUPFAM" id="SSF56300">
    <property type="entry name" value="Metallo-dependent phosphatases"/>
    <property type="match status" value="1"/>
</dbReference>
<dbReference type="InterPro" id="IPR029052">
    <property type="entry name" value="Metallo-depent_PP-like"/>
</dbReference>
<dbReference type="GO" id="GO:0005634">
    <property type="term" value="C:nucleus"/>
    <property type="evidence" value="ECO:0007669"/>
    <property type="project" value="TreeGrafter"/>
</dbReference>
<feature type="domain" description="Lariat debranching enzyme C-terminal" evidence="1">
    <location>
        <begin position="218"/>
        <end position="342"/>
    </location>
</feature>
<comment type="caution">
    <text evidence="2">The sequence shown here is derived from an EMBL/GenBank/DDBJ whole genome shotgun (WGS) entry which is preliminary data.</text>
</comment>
<evidence type="ECO:0000313" key="3">
    <source>
        <dbReference type="Proteomes" id="UP000031668"/>
    </source>
</evidence>
<evidence type="ECO:0000259" key="1">
    <source>
        <dbReference type="SMART" id="SM01124"/>
    </source>
</evidence>
<name>A0A0C2JXJ6_THEKT</name>
<gene>
    <name evidence="2" type="ORF">RF11_05025</name>
</gene>
<evidence type="ECO:0000313" key="2">
    <source>
        <dbReference type="EMBL" id="KII74208.1"/>
    </source>
</evidence>
<dbReference type="GO" id="GO:0008419">
    <property type="term" value="F:RNA lariat debranching enzyme activity"/>
    <property type="evidence" value="ECO:0007669"/>
    <property type="project" value="TreeGrafter"/>
</dbReference>
<dbReference type="SMART" id="SM01124">
    <property type="entry name" value="DBR1"/>
    <property type="match status" value="1"/>
</dbReference>
<proteinExistence type="predicted"/>
<dbReference type="Proteomes" id="UP000031668">
    <property type="component" value="Unassembled WGS sequence"/>
</dbReference>
<dbReference type="Pfam" id="PF00149">
    <property type="entry name" value="Metallophos"/>
    <property type="match status" value="1"/>
</dbReference>
<dbReference type="InterPro" id="IPR004843">
    <property type="entry name" value="Calcineurin-like_PHP"/>
</dbReference>
<reference evidence="2 3" key="1">
    <citation type="journal article" date="2014" name="Genome Biol. Evol.">
        <title>The genome of the myxosporean Thelohanellus kitauei shows adaptations to nutrient acquisition within its fish host.</title>
        <authorList>
            <person name="Yang Y."/>
            <person name="Xiong J."/>
            <person name="Zhou Z."/>
            <person name="Huo F."/>
            <person name="Miao W."/>
            <person name="Ran C."/>
            <person name="Liu Y."/>
            <person name="Zhang J."/>
            <person name="Feng J."/>
            <person name="Wang M."/>
            <person name="Wang M."/>
            <person name="Wang L."/>
            <person name="Yao B."/>
        </authorList>
    </citation>
    <scope>NUCLEOTIDE SEQUENCE [LARGE SCALE GENOMIC DNA]</scope>
    <source>
        <strain evidence="2">Wuqing</strain>
    </source>
</reference>
<dbReference type="EMBL" id="JWZT01000504">
    <property type="protein sequence ID" value="KII74208.1"/>
    <property type="molecule type" value="Genomic_DNA"/>
</dbReference>
<keyword evidence="3" id="KW-1185">Reference proteome</keyword>
<dbReference type="Pfam" id="PF05011">
    <property type="entry name" value="DBR1"/>
    <property type="match status" value="1"/>
</dbReference>
<sequence length="368" mass="42478">MDKMYRDLEDLEETQNFLIDLVICCGDFQSIRNETDLASMAVIRKHRKMGDFHKYYTGKATAPYLTIFVGGNHESSNYLWELPFGGWVAENIYYMGYSNVIEFMGIRIGGLSGIYKSYDYAKGHIERPPFNDNSIRSVYHIRHFDVTKMKMMKDIDILVSHDWPNGIWNHGDCKKLLQIKKHFTKDIRENNFGCKGLMEVLNTVKPTHYVCAHMHVYFPATVSHGDKDTDFMALDKPIHGRKYFDILNIESKSDSKFISYIPEWLAITKLYAAHHFKESNQLPNFTFPDKAFVDSIVEKFGDLAIRPSTSLGSNPKENLKEELGFNSQTEDFCNKLKIKNPCSANRNLFSDLAENLIQEKNSPSKSKE</sequence>
<dbReference type="OrthoDB" id="407609at2759"/>
<dbReference type="InterPro" id="IPR007708">
    <property type="entry name" value="DBR1_C"/>
</dbReference>